<keyword evidence="5" id="KW-0274">FAD</keyword>
<dbReference type="GO" id="GO:0006744">
    <property type="term" value="P:ubiquinone biosynthetic process"/>
    <property type="evidence" value="ECO:0007669"/>
    <property type="project" value="InterPro"/>
</dbReference>
<evidence type="ECO:0000313" key="10">
    <source>
        <dbReference type="Proteomes" id="UP001165667"/>
    </source>
</evidence>
<evidence type="ECO:0000256" key="4">
    <source>
        <dbReference type="ARBA" id="ARBA00022630"/>
    </source>
</evidence>
<keyword evidence="7 9" id="KW-0503">Monooxygenase</keyword>
<comment type="cofactor">
    <cofactor evidence="1">
        <name>FAD</name>
        <dbReference type="ChEBI" id="CHEBI:57692"/>
    </cofactor>
</comment>
<dbReference type="GO" id="GO:0016705">
    <property type="term" value="F:oxidoreductase activity, acting on paired donors, with incorporation or reduction of molecular oxygen"/>
    <property type="evidence" value="ECO:0007669"/>
    <property type="project" value="InterPro"/>
</dbReference>
<dbReference type="InterPro" id="IPR002938">
    <property type="entry name" value="FAD-bd"/>
</dbReference>
<gene>
    <name evidence="9" type="ORF">M8523_04465</name>
</gene>
<evidence type="ECO:0000256" key="3">
    <source>
        <dbReference type="ARBA" id="ARBA00005349"/>
    </source>
</evidence>
<keyword evidence="4" id="KW-0285">Flavoprotein</keyword>
<dbReference type="InterPro" id="IPR010971">
    <property type="entry name" value="UbiH/COQ6"/>
</dbReference>
<evidence type="ECO:0000259" key="8">
    <source>
        <dbReference type="Pfam" id="PF01494"/>
    </source>
</evidence>
<dbReference type="Gene3D" id="3.50.50.60">
    <property type="entry name" value="FAD/NAD(P)-binding domain"/>
    <property type="match status" value="2"/>
</dbReference>
<dbReference type="EMBL" id="JAMOIM010000002">
    <property type="protein sequence ID" value="MCW6507269.1"/>
    <property type="molecule type" value="Genomic_DNA"/>
</dbReference>
<accession>A0AA41YSB2</accession>
<keyword evidence="6" id="KW-0560">Oxidoreductase</keyword>
<keyword evidence="10" id="KW-1185">Reference proteome</keyword>
<dbReference type="AlphaFoldDB" id="A0AA41YSB2"/>
<protein>
    <submittedName>
        <fullName evidence="9">FAD-dependent monooxygenase</fullName>
    </submittedName>
</protein>
<evidence type="ECO:0000313" key="9">
    <source>
        <dbReference type="EMBL" id="MCW6507269.1"/>
    </source>
</evidence>
<dbReference type="NCBIfam" id="TIGR01988">
    <property type="entry name" value="Ubi-OHases"/>
    <property type="match status" value="1"/>
</dbReference>
<evidence type="ECO:0000256" key="7">
    <source>
        <dbReference type="ARBA" id="ARBA00023033"/>
    </source>
</evidence>
<sequence length="411" mass="43081">MTVQPPSGHLPPPASCDIIVVGAGAVGLAAGIGLAGLGFHVTLVGQPATQRPGRTVAMLQGSVALLDDIGVWTTLAPSVAPLRTMRLVDATGSLFSPPPVSFRASEIGLDAFGYNVDNAALEHALQAVATATPGLTVVTASAKDFAYGDGEALVTTDRQQRFSGHLLVAADGRQSQARKAARIGVRVTDHPQTALTAIFRHEAPHHDTSTEFHTRQGPFTLVPMPPTSAGVHRSSLVWVMNPKEAARRRLLAAADFAREAETQCTRLLGDMTLDSQIGAFPIVTSSALRLTAKRLVLIGEAAHALPPIGAQGLNLSYRDVIALVDHLRAARGHREDIGAIQGLDHYARARTGDVMARTAGVGALNGSLLNHRTGMDLMRGLGLAALGGIAPLRRLAMRQGLAAKERLPAPT</sequence>
<comment type="similarity">
    <text evidence="3">Belongs to the UbiH/COQ6 family.</text>
</comment>
<dbReference type="InterPro" id="IPR036188">
    <property type="entry name" value="FAD/NAD-bd_sf"/>
</dbReference>
<evidence type="ECO:0000256" key="2">
    <source>
        <dbReference type="ARBA" id="ARBA00004749"/>
    </source>
</evidence>
<evidence type="ECO:0000256" key="1">
    <source>
        <dbReference type="ARBA" id="ARBA00001974"/>
    </source>
</evidence>
<dbReference type="RefSeq" id="WP_282583633.1">
    <property type="nucleotide sequence ID" value="NZ_JAMOIM010000002.1"/>
</dbReference>
<dbReference type="PANTHER" id="PTHR43876:SF7">
    <property type="entry name" value="UBIQUINONE BIOSYNTHESIS MONOOXYGENASE COQ6, MITOCHONDRIAL"/>
    <property type="match status" value="1"/>
</dbReference>
<name>A0AA41YSB2_9HYPH</name>
<feature type="domain" description="FAD-binding" evidence="8">
    <location>
        <begin position="16"/>
        <end position="350"/>
    </location>
</feature>
<comment type="caution">
    <text evidence="9">The sequence shown here is derived from an EMBL/GenBank/DDBJ whole genome shotgun (WGS) entry which is preliminary data.</text>
</comment>
<dbReference type="GO" id="GO:0004497">
    <property type="term" value="F:monooxygenase activity"/>
    <property type="evidence" value="ECO:0007669"/>
    <property type="project" value="UniProtKB-KW"/>
</dbReference>
<organism evidence="9 10">
    <name type="scientific">Lichenifustis flavocetrariae</name>
    <dbReference type="NCBI Taxonomy" id="2949735"/>
    <lineage>
        <taxon>Bacteria</taxon>
        <taxon>Pseudomonadati</taxon>
        <taxon>Pseudomonadota</taxon>
        <taxon>Alphaproteobacteria</taxon>
        <taxon>Hyphomicrobiales</taxon>
        <taxon>Lichenihabitantaceae</taxon>
        <taxon>Lichenifustis</taxon>
    </lineage>
</organism>
<dbReference type="PRINTS" id="PR00420">
    <property type="entry name" value="RNGMNOXGNASE"/>
</dbReference>
<dbReference type="GO" id="GO:0071949">
    <property type="term" value="F:FAD binding"/>
    <property type="evidence" value="ECO:0007669"/>
    <property type="project" value="InterPro"/>
</dbReference>
<dbReference type="Pfam" id="PF01494">
    <property type="entry name" value="FAD_binding_3"/>
    <property type="match status" value="1"/>
</dbReference>
<comment type="pathway">
    <text evidence="2">Cofactor biosynthesis; ubiquinone biosynthesis.</text>
</comment>
<evidence type="ECO:0000256" key="5">
    <source>
        <dbReference type="ARBA" id="ARBA00022827"/>
    </source>
</evidence>
<reference evidence="9" key="1">
    <citation type="submission" date="2022-05" db="EMBL/GenBank/DDBJ databases">
        <authorList>
            <person name="Pankratov T."/>
        </authorList>
    </citation>
    <scope>NUCLEOTIDE SEQUENCE</scope>
    <source>
        <strain evidence="9">BP6-180914</strain>
    </source>
</reference>
<dbReference type="SUPFAM" id="SSF51905">
    <property type="entry name" value="FAD/NAD(P)-binding domain"/>
    <property type="match status" value="1"/>
</dbReference>
<dbReference type="Proteomes" id="UP001165667">
    <property type="component" value="Unassembled WGS sequence"/>
</dbReference>
<proteinExistence type="inferred from homology"/>
<evidence type="ECO:0000256" key="6">
    <source>
        <dbReference type="ARBA" id="ARBA00023002"/>
    </source>
</evidence>
<dbReference type="InterPro" id="IPR051205">
    <property type="entry name" value="UbiH/COQ6_monooxygenase"/>
</dbReference>
<dbReference type="PANTHER" id="PTHR43876">
    <property type="entry name" value="UBIQUINONE BIOSYNTHESIS MONOOXYGENASE COQ6, MITOCHONDRIAL"/>
    <property type="match status" value="1"/>
</dbReference>